<evidence type="ECO:0000313" key="2">
    <source>
        <dbReference type="EMBL" id="CAH3038628.1"/>
    </source>
</evidence>
<proteinExistence type="predicted"/>
<feature type="non-terminal residue" evidence="2">
    <location>
        <position position="617"/>
    </location>
</feature>
<dbReference type="Proteomes" id="UP001159405">
    <property type="component" value="Unassembled WGS sequence"/>
</dbReference>
<dbReference type="EMBL" id="CALNXK010000006">
    <property type="protein sequence ID" value="CAH3038628.1"/>
    <property type="molecule type" value="Genomic_DNA"/>
</dbReference>
<feature type="region of interest" description="Disordered" evidence="1">
    <location>
        <begin position="49"/>
        <end position="69"/>
    </location>
</feature>
<evidence type="ECO:0000256" key="1">
    <source>
        <dbReference type="SAM" id="MobiDB-lite"/>
    </source>
</evidence>
<feature type="compositionally biased region" description="Polar residues" evidence="1">
    <location>
        <begin position="90"/>
        <end position="107"/>
    </location>
</feature>
<sequence>MEETKNQQMTKKVRFDLKDEIFLIPSKWDRLSKCKTARTKVIDEITPNQRSRTVVERRSKKKQNGYRKIPNFDSMAKGKIVLASETNCTVSDNSLRNTSPSKSGSSLKKTHSRQKLEGYGNAPYSGTSTSPVEAKLKFYHRPPTELPRLDLGVLPKIPYTPDLKKAIEKALQRSRSKSATDSELNSGASVIQEKKHDLLKIIPTEKAEKVLQRRLSDSSVIIGDEKPTEDKPSCDEGISKFSELSSINLDVMGEIKEDCDEILTDSNQSSLRTVLVTFRIEKPSAKHIKRVRFNSLVEVKFIPRRRKREKRKLYEIDLKEGEKTSNEDIVIKGTNTSEKSEHEENDAGVKDAVSVSGHNVTMTANEAASFNSQKAADLGIDEKCQENKDNIDDTSNKSSESFLESGSVTTRNNQNEGVDECSSTETTALPGELTKSKVAARKSYNASTIMLGADYVGNALRLNPTTFPVSPAIQFSEFPVRNSKNQNFHELAPKAVWRLEKQAAKFCKEAEALITQVTEKTARIQSKLKEQPDTVVFGRDYKRTFLNEFTRKSNATSHGKTLAQNALYSGKHNKGSDPSSKRVTRFPYIKNKKQPNVANLPRASSELSLPQLQMHDG</sequence>
<name>A0ABN8MY45_9CNID</name>
<gene>
    <name evidence="2" type="ORF">PLOB_00039334</name>
</gene>
<feature type="region of interest" description="Disordered" evidence="1">
    <location>
        <begin position="387"/>
        <end position="426"/>
    </location>
</feature>
<accession>A0ABN8MY45</accession>
<feature type="region of interest" description="Disordered" evidence="1">
    <location>
        <begin position="90"/>
        <end position="128"/>
    </location>
</feature>
<feature type="region of interest" description="Disordered" evidence="1">
    <location>
        <begin position="568"/>
        <end position="617"/>
    </location>
</feature>
<organism evidence="2 3">
    <name type="scientific">Porites lobata</name>
    <dbReference type="NCBI Taxonomy" id="104759"/>
    <lineage>
        <taxon>Eukaryota</taxon>
        <taxon>Metazoa</taxon>
        <taxon>Cnidaria</taxon>
        <taxon>Anthozoa</taxon>
        <taxon>Hexacorallia</taxon>
        <taxon>Scleractinia</taxon>
        <taxon>Fungiina</taxon>
        <taxon>Poritidae</taxon>
        <taxon>Porites</taxon>
    </lineage>
</organism>
<comment type="caution">
    <text evidence="2">The sequence shown here is derived from an EMBL/GenBank/DDBJ whole genome shotgun (WGS) entry which is preliminary data.</text>
</comment>
<evidence type="ECO:0000313" key="3">
    <source>
        <dbReference type="Proteomes" id="UP001159405"/>
    </source>
</evidence>
<protein>
    <submittedName>
        <fullName evidence="2">Uncharacterized protein</fullName>
    </submittedName>
</protein>
<reference evidence="2 3" key="1">
    <citation type="submission" date="2022-05" db="EMBL/GenBank/DDBJ databases">
        <authorList>
            <consortium name="Genoscope - CEA"/>
            <person name="William W."/>
        </authorList>
    </citation>
    <scope>NUCLEOTIDE SEQUENCE [LARGE SCALE GENOMIC DNA]</scope>
</reference>
<keyword evidence="3" id="KW-1185">Reference proteome</keyword>
<feature type="compositionally biased region" description="Polar residues" evidence="1">
    <location>
        <begin position="396"/>
        <end position="426"/>
    </location>
</feature>